<feature type="transmembrane region" description="Helical" evidence="5">
    <location>
        <begin position="50"/>
        <end position="71"/>
    </location>
</feature>
<dbReference type="InterPro" id="IPR012340">
    <property type="entry name" value="NA-bd_OB-fold"/>
</dbReference>
<dbReference type="EMBL" id="MLBF01000047">
    <property type="protein sequence ID" value="OLN28079.1"/>
    <property type="molecule type" value="Genomic_DNA"/>
</dbReference>
<gene>
    <name evidence="8" type="ORF">DSOL_4223</name>
</gene>
<feature type="domain" description="NfeD integral membrane" evidence="7">
    <location>
        <begin position="7"/>
        <end position="66"/>
    </location>
</feature>
<sequence>MGTGFVVTLFVLGIVLLFLEIFVPGGILGLFGIIALIAGIMLTVDSLLQGVLYVSLLLFTLAVLIALSFRFPQTRLFWERFALKTRQTKKEGYVAPKPSYENFLGKQGIALSQLRPAGTADFSGERLDVVTEGGFIANGSKIMVIAVEGTRVIVRQIEDLALDIKGGFKEC</sequence>
<evidence type="ECO:0000256" key="1">
    <source>
        <dbReference type="ARBA" id="ARBA00004141"/>
    </source>
</evidence>
<dbReference type="OrthoDB" id="9806253at2"/>
<evidence type="ECO:0000313" key="8">
    <source>
        <dbReference type="EMBL" id="OLN28079.1"/>
    </source>
</evidence>
<dbReference type="STRING" id="1888891.DSOL_4223"/>
<evidence type="ECO:0000256" key="3">
    <source>
        <dbReference type="ARBA" id="ARBA00022989"/>
    </source>
</evidence>
<organism evidence="8 9">
    <name type="scientific">Desulfosporosinus metallidurans</name>
    <dbReference type="NCBI Taxonomy" id="1888891"/>
    <lineage>
        <taxon>Bacteria</taxon>
        <taxon>Bacillati</taxon>
        <taxon>Bacillota</taxon>
        <taxon>Clostridia</taxon>
        <taxon>Eubacteriales</taxon>
        <taxon>Desulfitobacteriaceae</taxon>
        <taxon>Desulfosporosinus</taxon>
    </lineage>
</organism>
<dbReference type="PANTHER" id="PTHR33507">
    <property type="entry name" value="INNER MEMBRANE PROTEIN YBBJ"/>
    <property type="match status" value="1"/>
</dbReference>
<evidence type="ECO:0000313" key="9">
    <source>
        <dbReference type="Proteomes" id="UP000186102"/>
    </source>
</evidence>
<keyword evidence="2 5" id="KW-0812">Transmembrane</keyword>
<dbReference type="GO" id="GO:0006508">
    <property type="term" value="P:proteolysis"/>
    <property type="evidence" value="ECO:0007669"/>
    <property type="project" value="UniProtKB-KW"/>
</dbReference>
<keyword evidence="9" id="KW-1185">Reference proteome</keyword>
<keyword evidence="4 5" id="KW-0472">Membrane</keyword>
<proteinExistence type="predicted"/>
<reference evidence="8 9" key="1">
    <citation type="submission" date="2016-09" db="EMBL/GenBank/DDBJ databases">
        <title>Complete genome of Desulfosporosinus sp. OL.</title>
        <authorList>
            <person name="Mardanov A."/>
            <person name="Beletsky A."/>
            <person name="Panova A."/>
            <person name="Karnachuk O."/>
            <person name="Ravin N."/>
        </authorList>
    </citation>
    <scope>NUCLEOTIDE SEQUENCE [LARGE SCALE GENOMIC DNA]</scope>
    <source>
        <strain evidence="8 9">OL</strain>
    </source>
</reference>
<evidence type="ECO:0000259" key="6">
    <source>
        <dbReference type="Pfam" id="PF01957"/>
    </source>
</evidence>
<name>A0A1Q8QL58_9FIRM</name>
<evidence type="ECO:0000256" key="4">
    <source>
        <dbReference type="ARBA" id="ARBA00023136"/>
    </source>
</evidence>
<dbReference type="Gene3D" id="2.40.50.140">
    <property type="entry name" value="Nucleic acid-binding proteins"/>
    <property type="match status" value="1"/>
</dbReference>
<evidence type="ECO:0000259" key="7">
    <source>
        <dbReference type="Pfam" id="PF24961"/>
    </source>
</evidence>
<keyword evidence="8" id="KW-0645">Protease</keyword>
<dbReference type="PANTHER" id="PTHR33507:SF3">
    <property type="entry name" value="INNER MEMBRANE PROTEIN YBBJ"/>
    <property type="match status" value="1"/>
</dbReference>
<dbReference type="GO" id="GO:0008233">
    <property type="term" value="F:peptidase activity"/>
    <property type="evidence" value="ECO:0007669"/>
    <property type="project" value="UniProtKB-KW"/>
</dbReference>
<accession>A0A1Q8QL58</accession>
<dbReference type="GO" id="GO:0005886">
    <property type="term" value="C:plasma membrane"/>
    <property type="evidence" value="ECO:0007669"/>
    <property type="project" value="TreeGrafter"/>
</dbReference>
<dbReference type="Pfam" id="PF01957">
    <property type="entry name" value="NfeD"/>
    <property type="match status" value="1"/>
</dbReference>
<protein>
    <submittedName>
        <fullName evidence="8">Membrane-bound serine protease (ClpP class)</fullName>
    </submittedName>
</protein>
<comment type="subcellular location">
    <subcellularLocation>
        <location evidence="1">Membrane</location>
        <topology evidence="1">Multi-pass membrane protein</topology>
    </subcellularLocation>
</comment>
<evidence type="ECO:0000256" key="2">
    <source>
        <dbReference type="ARBA" id="ARBA00022692"/>
    </source>
</evidence>
<dbReference type="InterPro" id="IPR002810">
    <property type="entry name" value="NfeD-like_C"/>
</dbReference>
<keyword evidence="3 5" id="KW-1133">Transmembrane helix</keyword>
<feature type="domain" description="NfeD-like C-terminal" evidence="6">
    <location>
        <begin position="101"/>
        <end position="155"/>
    </location>
</feature>
<dbReference type="AlphaFoldDB" id="A0A1Q8QL58"/>
<dbReference type="SUPFAM" id="SSF141322">
    <property type="entry name" value="NfeD domain-like"/>
    <property type="match status" value="1"/>
</dbReference>
<evidence type="ECO:0000256" key="5">
    <source>
        <dbReference type="SAM" id="Phobius"/>
    </source>
</evidence>
<feature type="transmembrane region" description="Helical" evidence="5">
    <location>
        <begin position="27"/>
        <end position="44"/>
    </location>
</feature>
<keyword evidence="8" id="KW-0378">Hydrolase</keyword>
<dbReference type="InterPro" id="IPR052165">
    <property type="entry name" value="Membrane_assoc_protease"/>
</dbReference>
<dbReference type="Pfam" id="PF24961">
    <property type="entry name" value="NfeD_membrane"/>
    <property type="match status" value="1"/>
</dbReference>
<dbReference type="RefSeq" id="WP_075366595.1">
    <property type="nucleotide sequence ID" value="NZ_MLBF01000047.1"/>
</dbReference>
<dbReference type="Proteomes" id="UP000186102">
    <property type="component" value="Unassembled WGS sequence"/>
</dbReference>
<dbReference type="InterPro" id="IPR056739">
    <property type="entry name" value="NfeD_membrane"/>
</dbReference>
<comment type="caution">
    <text evidence="8">The sequence shown here is derived from an EMBL/GenBank/DDBJ whole genome shotgun (WGS) entry which is preliminary data.</text>
</comment>